<dbReference type="EMBL" id="JACRSY010000009">
    <property type="protein sequence ID" value="MBC8579281.1"/>
    <property type="molecule type" value="Genomic_DNA"/>
</dbReference>
<dbReference type="InterPro" id="IPR027417">
    <property type="entry name" value="P-loop_NTPase"/>
</dbReference>
<dbReference type="RefSeq" id="WP_249332411.1">
    <property type="nucleotide sequence ID" value="NZ_JACRSY010000009.1"/>
</dbReference>
<reference evidence="5" key="1">
    <citation type="submission" date="2020-08" db="EMBL/GenBank/DDBJ databases">
        <title>Genome public.</title>
        <authorList>
            <person name="Liu C."/>
            <person name="Sun Q."/>
        </authorList>
    </citation>
    <scope>NUCLEOTIDE SEQUENCE</scope>
    <source>
        <strain evidence="5">NSJ-12</strain>
    </source>
</reference>
<protein>
    <submittedName>
        <fullName evidence="5">ATP-binding cassette domain-containing protein</fullName>
    </submittedName>
</protein>
<dbReference type="PROSITE" id="PS00211">
    <property type="entry name" value="ABC_TRANSPORTER_1"/>
    <property type="match status" value="1"/>
</dbReference>
<accession>A0A926EDZ6</accession>
<dbReference type="InterPro" id="IPR050763">
    <property type="entry name" value="ABC_transporter_ATP-binding"/>
</dbReference>
<comment type="caution">
    <text evidence="5">The sequence shown here is derived from an EMBL/GenBank/DDBJ whole genome shotgun (WGS) entry which is preliminary data.</text>
</comment>
<dbReference type="InterPro" id="IPR017871">
    <property type="entry name" value="ABC_transporter-like_CS"/>
</dbReference>
<dbReference type="Gene3D" id="3.40.50.300">
    <property type="entry name" value="P-loop containing nucleotide triphosphate hydrolases"/>
    <property type="match status" value="1"/>
</dbReference>
<dbReference type="InterPro" id="IPR003439">
    <property type="entry name" value="ABC_transporter-like_ATP-bd"/>
</dbReference>
<dbReference type="SUPFAM" id="SSF52540">
    <property type="entry name" value="P-loop containing nucleoside triphosphate hydrolases"/>
    <property type="match status" value="1"/>
</dbReference>
<evidence type="ECO:0000256" key="2">
    <source>
        <dbReference type="ARBA" id="ARBA00022741"/>
    </source>
</evidence>
<dbReference type="PANTHER" id="PTHR42711:SF1">
    <property type="entry name" value="ABC-TRANSPORT PROTEIN, ATP-BINDING COMPONENT"/>
    <property type="match status" value="1"/>
</dbReference>
<evidence type="ECO:0000256" key="3">
    <source>
        <dbReference type="ARBA" id="ARBA00022840"/>
    </source>
</evidence>
<dbReference type="PANTHER" id="PTHR42711">
    <property type="entry name" value="ABC TRANSPORTER ATP-BINDING PROTEIN"/>
    <property type="match status" value="1"/>
</dbReference>
<dbReference type="Pfam" id="PF00005">
    <property type="entry name" value="ABC_tran"/>
    <property type="match status" value="1"/>
</dbReference>
<evidence type="ECO:0000259" key="4">
    <source>
        <dbReference type="PROSITE" id="PS50893"/>
    </source>
</evidence>
<proteinExistence type="predicted"/>
<dbReference type="SMART" id="SM00382">
    <property type="entry name" value="AAA"/>
    <property type="match status" value="1"/>
</dbReference>
<organism evidence="5 6">
    <name type="scientific">Zhenhengia yiwuensis</name>
    <dbReference type="NCBI Taxonomy" id="2763666"/>
    <lineage>
        <taxon>Bacteria</taxon>
        <taxon>Bacillati</taxon>
        <taxon>Bacillota</taxon>
        <taxon>Clostridia</taxon>
        <taxon>Lachnospirales</taxon>
        <taxon>Lachnospiraceae</taxon>
        <taxon>Zhenhengia</taxon>
    </lineage>
</organism>
<gene>
    <name evidence="5" type="ORF">H8718_07050</name>
</gene>
<keyword evidence="1" id="KW-0813">Transport</keyword>
<dbReference type="GO" id="GO:0005524">
    <property type="term" value="F:ATP binding"/>
    <property type="evidence" value="ECO:0007669"/>
    <property type="project" value="UniProtKB-KW"/>
</dbReference>
<dbReference type="GO" id="GO:0016887">
    <property type="term" value="F:ATP hydrolysis activity"/>
    <property type="evidence" value="ECO:0007669"/>
    <property type="project" value="InterPro"/>
</dbReference>
<evidence type="ECO:0000313" key="5">
    <source>
        <dbReference type="EMBL" id="MBC8579281.1"/>
    </source>
</evidence>
<evidence type="ECO:0000313" key="6">
    <source>
        <dbReference type="Proteomes" id="UP000655830"/>
    </source>
</evidence>
<evidence type="ECO:0000256" key="1">
    <source>
        <dbReference type="ARBA" id="ARBA00022448"/>
    </source>
</evidence>
<sequence length="333" mass="37489">MSLIEVQALSKSYRNTIKEPGVKGAFKHLIHPKYEDKVAVSHVSFTVERGEKVAYIGSNGAGKSTTIKMLTGILLPTSGKISVNGLDPHKNRIENTKNIGVVFGQRTQLWWDIPIIESFKLLKDIYEIPGPMYKKNLEIFCDILGMEQFIHQPARKLSLGQRMRADIAASLLHNPPILYLDEPTIGLDVAVKEKVHEFLNYINKEKKTTILLTSHDLADIEKICDRIIIIDQGTVIYDDTIQKIKGELISERKINALIEDTGNVLEEKLKNLPVTVIREDTNKVSILFSQNEIAAVTILENMLQITGIQDFSIEEPGLEQLIKKVYNGTFLIS</sequence>
<dbReference type="AlphaFoldDB" id="A0A926EDZ6"/>
<keyword evidence="6" id="KW-1185">Reference proteome</keyword>
<dbReference type="InterPro" id="IPR003593">
    <property type="entry name" value="AAA+_ATPase"/>
</dbReference>
<name>A0A926EDZ6_9FIRM</name>
<dbReference type="Proteomes" id="UP000655830">
    <property type="component" value="Unassembled WGS sequence"/>
</dbReference>
<keyword evidence="3 5" id="KW-0067">ATP-binding</keyword>
<keyword evidence="2" id="KW-0547">Nucleotide-binding</keyword>
<feature type="domain" description="ABC transporter" evidence="4">
    <location>
        <begin position="4"/>
        <end position="257"/>
    </location>
</feature>
<dbReference type="PROSITE" id="PS50893">
    <property type="entry name" value="ABC_TRANSPORTER_2"/>
    <property type="match status" value="1"/>
</dbReference>